<evidence type="ECO:0000313" key="1">
    <source>
        <dbReference type="EMBL" id="NHB88121.1"/>
    </source>
</evidence>
<accession>A0ABX0GIT5</accession>
<protein>
    <submittedName>
        <fullName evidence="1">Uncharacterized protein</fullName>
    </submittedName>
</protein>
<dbReference type="EMBL" id="PUJU01000018">
    <property type="protein sequence ID" value="NHB88121.1"/>
    <property type="molecule type" value="Genomic_DNA"/>
</dbReference>
<proteinExistence type="predicted"/>
<organism evidence="1 2">
    <name type="scientific">Photorhabdus tasmaniensis</name>
    <dbReference type="NCBI Taxonomy" id="1004159"/>
    <lineage>
        <taxon>Bacteria</taxon>
        <taxon>Pseudomonadati</taxon>
        <taxon>Pseudomonadota</taxon>
        <taxon>Gammaproteobacteria</taxon>
        <taxon>Enterobacterales</taxon>
        <taxon>Morganellaceae</taxon>
        <taxon>Photorhabdus</taxon>
    </lineage>
</organism>
<gene>
    <name evidence="1" type="ORF">C5471_10525</name>
</gene>
<sequence>MYLQSISINLVQQQIRLKKPVLSKPKSENHNPRIDTLDAIAITTLHLPLDNLPGGNKEQHSYLEKRQSMKGDYTKNMKFQVGLGNVTKIYYFKMNLGAAINSPDHIRYS</sequence>
<comment type="caution">
    <text evidence="1">The sequence shown here is derived from an EMBL/GenBank/DDBJ whole genome shotgun (WGS) entry which is preliminary data.</text>
</comment>
<dbReference type="Proteomes" id="UP000697802">
    <property type="component" value="Unassembled WGS sequence"/>
</dbReference>
<dbReference type="RefSeq" id="WP_133816066.1">
    <property type="nucleotide sequence ID" value="NZ_CAWPIF010000018.1"/>
</dbReference>
<keyword evidence="2" id="KW-1185">Reference proteome</keyword>
<reference evidence="1 2" key="1">
    <citation type="submission" date="2018-02" db="EMBL/GenBank/DDBJ databases">
        <authorList>
            <person name="Machado R.A."/>
        </authorList>
    </citation>
    <scope>NUCLEOTIDE SEQUENCE [LARGE SCALE GENOMIC DNA]</scope>
    <source>
        <strain evidence="1 2">T327</strain>
    </source>
</reference>
<name>A0ABX0GIT5_9GAMM</name>
<evidence type="ECO:0000313" key="2">
    <source>
        <dbReference type="Proteomes" id="UP000697802"/>
    </source>
</evidence>